<dbReference type="PANTHER" id="PTHR12788">
    <property type="entry name" value="PROTEIN-TYROSINE SULFOTRANSFERASE 2"/>
    <property type="match status" value="1"/>
</dbReference>
<gene>
    <name evidence="3" type="ORF">OS133_11005</name>
    <name evidence="4" type="ORF">OS134_04710</name>
</gene>
<feature type="repeat" description="TPR" evidence="2">
    <location>
        <begin position="38"/>
        <end position="71"/>
    </location>
</feature>
<dbReference type="RefSeq" id="WP_310654891.1">
    <property type="nucleotide sequence ID" value="NZ_JAPMLA010000001.1"/>
</dbReference>
<dbReference type="GO" id="GO:0008476">
    <property type="term" value="F:protein-tyrosine sulfotransferase activity"/>
    <property type="evidence" value="ECO:0007669"/>
    <property type="project" value="InterPro"/>
</dbReference>
<dbReference type="SUPFAM" id="SSF48452">
    <property type="entry name" value="TPR-like"/>
    <property type="match status" value="1"/>
</dbReference>
<reference evidence="4 6" key="1">
    <citation type="journal article" date="2022" name="bioRxiv">
        <title>Prophages regulate Shewanella fidelis 3313 motility and biofilm formation: implications for gut colonization dynamics in Ciona robusta.</title>
        <authorList>
            <person name="Natarajan O."/>
            <person name="Gibboney S.L."/>
            <person name="Young M.N."/>
            <person name="Lim S.J."/>
            <person name="Pluta N."/>
            <person name="Atkinson C.G."/>
            <person name="Leigh B.A."/>
            <person name="Liberti A."/>
            <person name="Kees E.D."/>
            <person name="Breitbart M."/>
            <person name="Gralnick J.A."/>
            <person name="Dishaw L.J."/>
        </authorList>
    </citation>
    <scope>NUCLEOTIDE SEQUENCE [LARGE SCALE GENOMIC DNA]</scope>
    <source>
        <strain evidence="4 6">JG4066</strain>
    </source>
</reference>
<dbReference type="InterPro" id="IPR027417">
    <property type="entry name" value="P-loop_NTPase"/>
</dbReference>
<dbReference type="Gene3D" id="3.40.50.300">
    <property type="entry name" value="P-loop containing nucleotide triphosphate hydrolases"/>
    <property type="match status" value="1"/>
</dbReference>
<evidence type="ECO:0000256" key="2">
    <source>
        <dbReference type="PROSITE-ProRule" id="PRU00339"/>
    </source>
</evidence>
<dbReference type="PANTHER" id="PTHR12788:SF10">
    <property type="entry name" value="PROTEIN-TYROSINE SULFOTRANSFERASE"/>
    <property type="match status" value="1"/>
</dbReference>
<dbReference type="PROSITE" id="PS50005">
    <property type="entry name" value="TPR"/>
    <property type="match status" value="2"/>
</dbReference>
<dbReference type="Pfam" id="PF13432">
    <property type="entry name" value="TPR_16"/>
    <property type="match status" value="2"/>
</dbReference>
<proteinExistence type="predicted"/>
<dbReference type="SUPFAM" id="SSF52540">
    <property type="entry name" value="P-loop containing nucleoside triphosphate hydrolases"/>
    <property type="match status" value="1"/>
</dbReference>
<evidence type="ECO:0000313" key="5">
    <source>
        <dbReference type="Proteomes" id="UP001259340"/>
    </source>
</evidence>
<sequence length="525" mass="60527">MKLEDQYLKEALDFFASQQYSSSGIYARKVIRKNSTNIEALALLAKLAMRQNDNSEAHKFYSQLLTLSPQNAEAIAGLAQVAENREQFFDAFNFYQKLAILEPENTNTYYKLGMAALQNGNIDIAESALTRCVEREYKNKACLLNLGHVYKAKGDTDKAAELYHDFIEQSPEHQSTGYWSLADLKSYILSSQDRDNIEVYLAATNTSSASRALMLFALSRYWEQQKDFARAYAAMNQANNLLSPVRPFKEEAFLGLINRLKSFEAVDNSQQQEKQVFTPIFIVGMPRSGTTLVEQILASHKKVQATDELPYIERLALQLEMSGGYSTKLQSLSVENIQKLRQDYLNAVKPYLEGCPDFFIDKNPNNFLHIGLIKVLFPEAKIINLIRHTTDNAISVYKQHFSRGHDYSYNLRDIEVYWNGYYEIMQHWDRLYGSELYHISFETLVKEPETQIRELLEYCNLSFSQDCIDFHKSTRTVLTPSAAQVRRPMNLKAIGMRDKYRDVLGKDYQIFEDIAVKVNDYFFKP</sequence>
<dbReference type="InterPro" id="IPR026634">
    <property type="entry name" value="TPST-like"/>
</dbReference>
<keyword evidence="6" id="KW-1185">Reference proteome</keyword>
<evidence type="ECO:0000313" key="4">
    <source>
        <dbReference type="EMBL" id="MDW4823377.1"/>
    </source>
</evidence>
<dbReference type="AlphaFoldDB" id="A0AAW8NLW1"/>
<evidence type="ECO:0000313" key="3">
    <source>
        <dbReference type="EMBL" id="MDR8524188.1"/>
    </source>
</evidence>
<dbReference type="Pfam" id="PF13469">
    <property type="entry name" value="Sulfotransfer_3"/>
    <property type="match status" value="1"/>
</dbReference>
<organism evidence="3 5">
    <name type="scientific">Shewanella fidelis</name>
    <dbReference type="NCBI Taxonomy" id="173509"/>
    <lineage>
        <taxon>Bacteria</taxon>
        <taxon>Pseudomonadati</taxon>
        <taxon>Pseudomonadota</taxon>
        <taxon>Gammaproteobacteria</taxon>
        <taxon>Alteromonadales</taxon>
        <taxon>Shewanellaceae</taxon>
        <taxon>Shewanella</taxon>
    </lineage>
</organism>
<dbReference type="EMBL" id="JAPMLE010000001">
    <property type="protein sequence ID" value="MDR8524188.1"/>
    <property type="molecule type" value="Genomic_DNA"/>
</dbReference>
<dbReference type="Proteomes" id="UP001259340">
    <property type="component" value="Unassembled WGS sequence"/>
</dbReference>
<dbReference type="EMBL" id="JAPMLD010000002">
    <property type="protein sequence ID" value="MDW4823377.1"/>
    <property type="molecule type" value="Genomic_DNA"/>
</dbReference>
<keyword evidence="2" id="KW-0802">TPR repeat</keyword>
<reference evidence="3" key="2">
    <citation type="submission" date="2022-11" db="EMBL/GenBank/DDBJ databases">
        <title>Prophages regulate Shewanella fidelis motility and biofilm formation: implications for gut colonization dynamics in Ciona robusta.</title>
        <authorList>
            <person name="Natarajan O."/>
            <person name="Gibboney S.L."/>
            <person name="Young M.N."/>
            <person name="Lim S.J."/>
            <person name="Pluta N."/>
            <person name="Atkinson C.G.F."/>
            <person name="Leigh B.A."/>
            <person name="Liberti A."/>
            <person name="Kees E."/>
            <person name="Breitbart M."/>
            <person name="Gralnick J."/>
            <person name="Dishaw L.J."/>
        </authorList>
    </citation>
    <scope>NUCLEOTIDE SEQUENCE</scope>
    <source>
        <strain evidence="3">3313</strain>
    </source>
</reference>
<keyword evidence="1" id="KW-0808">Transferase</keyword>
<dbReference type="InterPro" id="IPR019734">
    <property type="entry name" value="TPR_rpt"/>
</dbReference>
<evidence type="ECO:0000256" key="1">
    <source>
        <dbReference type="ARBA" id="ARBA00022679"/>
    </source>
</evidence>
<evidence type="ECO:0000313" key="6">
    <source>
        <dbReference type="Proteomes" id="UP001271263"/>
    </source>
</evidence>
<dbReference type="SMART" id="SM00028">
    <property type="entry name" value="TPR"/>
    <property type="match status" value="4"/>
</dbReference>
<dbReference type="InterPro" id="IPR011990">
    <property type="entry name" value="TPR-like_helical_dom_sf"/>
</dbReference>
<dbReference type="Gene3D" id="1.25.40.10">
    <property type="entry name" value="Tetratricopeptide repeat domain"/>
    <property type="match status" value="1"/>
</dbReference>
<dbReference type="Proteomes" id="UP001271263">
    <property type="component" value="Unassembled WGS sequence"/>
</dbReference>
<feature type="repeat" description="TPR" evidence="2">
    <location>
        <begin position="140"/>
        <end position="173"/>
    </location>
</feature>
<protein>
    <submittedName>
        <fullName evidence="3">Sulfotransferase</fullName>
    </submittedName>
</protein>
<name>A0AAW8NLW1_9GAMM</name>
<accession>A0AAW8NLW1</accession>
<comment type="caution">
    <text evidence="3">The sequence shown here is derived from an EMBL/GenBank/DDBJ whole genome shotgun (WGS) entry which is preliminary data.</text>
</comment>